<sequence>MKRSSFRRLLFWFVASLQLSLCRHTWAWVFPTKRPAESRRVRKKVASALCRATTEVAVKEGEVGYRDKSRLTKPRKTWSRNTIKNKFQVAKKMERQGRWTEASSLYARILRNAPKDAHTHLALARLEARRELKSRESVEKHSILTPGLSKAEEAFLKGTKSCPKSVHIWQAWAVYEESRGNLERARELFEAALELDSHNPYVCHAFGLMEKKSRNDSKAIQLFEKALSRTTTAALVCSLGELFLERNSTQATRDLYTRSAPRLRKEKDRVEVYLAHAWLEEQYFGDHKRAAELINSALKLDPASSLANVALARLEGRMQRHFDQGESLDDNATAKRLAEICNSIEEGMYPPSDPTDGRIFNALARIEAKDRNFQRARHVLKRGMELYPQDHALFQAAGKVEERLGNFTAARRFYVQSLQLEPSAPTLVASAMLELRMPESGTVNITRVKGLFEEALLLDPRHGPAYNAYGNAEFQRGDVESARSVFERGVNARCSDLGSLYHGYGMLEINCGNIESARSILQNGLVEIRKKTWSTDSTHRDRASFLSHTLGMLELNGNRPGAALEIFEEGLNRYGNSSQLLLGAALCEIRMGNDDSARELFEMSVLNDRKHAQAWQAWAVMETRAGDFDTALTLFQCGIRSARNHGALWHGYALLEGKRGNVEKSRTLFGEGVKNSPQYVPLYQGWALLEMRDGNHQAARKLIAEALTRNKKNGRGWQVAAEIEEAGRNFGLANLLLRRGIECAPSYAELYRALGDHLAGRGKFNDARAVYEKGMELNPTHAPLYHSLAELEARLFNVEGLASLNKRALKIFNRNALEPTSYSSTAYSARERSRTKPSLSRSIEVLADKIVNDEEENIESLCTTPVSSSDPAATLDNVADNLIQGLLDDI</sequence>
<feature type="domain" description="Pre-mRNA-splicing factor Syf1/CRNKL1-like C-terminal HAT-repeats" evidence="6">
    <location>
        <begin position="155"/>
        <end position="299"/>
    </location>
</feature>
<dbReference type="InterPro" id="IPR019734">
    <property type="entry name" value="TPR_rpt"/>
</dbReference>
<dbReference type="Proteomes" id="UP001295423">
    <property type="component" value="Unassembled WGS sequence"/>
</dbReference>
<dbReference type="SMART" id="SM00386">
    <property type="entry name" value="HAT"/>
    <property type="match status" value="13"/>
</dbReference>
<accession>A0AAD2G0N7</accession>
<feature type="repeat" description="TPR" evidence="4">
    <location>
        <begin position="748"/>
        <end position="781"/>
    </location>
</feature>
<organism evidence="7 8">
    <name type="scientific">Cylindrotheca closterium</name>
    <dbReference type="NCBI Taxonomy" id="2856"/>
    <lineage>
        <taxon>Eukaryota</taxon>
        <taxon>Sar</taxon>
        <taxon>Stramenopiles</taxon>
        <taxon>Ochrophyta</taxon>
        <taxon>Bacillariophyta</taxon>
        <taxon>Bacillariophyceae</taxon>
        <taxon>Bacillariophycidae</taxon>
        <taxon>Bacillariales</taxon>
        <taxon>Bacillariaceae</taxon>
        <taxon>Cylindrotheca</taxon>
    </lineage>
</organism>
<dbReference type="SMART" id="SM00028">
    <property type="entry name" value="TPR"/>
    <property type="match status" value="9"/>
</dbReference>
<keyword evidence="4" id="KW-0802">TPR repeat</keyword>
<dbReference type="PANTHER" id="PTHR44917:SF1">
    <property type="entry name" value="PROTEIN HIGH CHLOROPHYLL FLUORESCENT 107"/>
    <property type="match status" value="1"/>
</dbReference>
<dbReference type="PROSITE" id="PS50005">
    <property type="entry name" value="TPR"/>
    <property type="match status" value="2"/>
</dbReference>
<evidence type="ECO:0000256" key="5">
    <source>
        <dbReference type="SAM" id="SignalP"/>
    </source>
</evidence>
<dbReference type="PANTHER" id="PTHR44917">
    <property type="entry name" value="PROTEIN HIGH CHLOROPHYLL FLUORESCENT 107"/>
    <property type="match status" value="1"/>
</dbReference>
<keyword evidence="5" id="KW-0732">Signal</keyword>
<evidence type="ECO:0000313" key="8">
    <source>
        <dbReference type="Proteomes" id="UP001295423"/>
    </source>
</evidence>
<keyword evidence="2" id="KW-0677">Repeat</keyword>
<dbReference type="EMBL" id="CAKOGP040001984">
    <property type="protein sequence ID" value="CAJ1959266.1"/>
    <property type="molecule type" value="Genomic_DNA"/>
</dbReference>
<name>A0AAD2G0N7_9STRA</name>
<gene>
    <name evidence="7" type="ORF">CYCCA115_LOCUS17687</name>
</gene>
<evidence type="ECO:0000256" key="3">
    <source>
        <dbReference type="ARBA" id="ARBA00023242"/>
    </source>
</evidence>
<feature type="repeat" description="TPR" evidence="4">
    <location>
        <begin position="166"/>
        <end position="199"/>
    </location>
</feature>
<feature type="chain" id="PRO_5042193853" description="Pre-mRNA-splicing factor Syf1/CRNKL1-like C-terminal HAT-repeats domain-containing protein" evidence="5">
    <location>
        <begin position="28"/>
        <end position="890"/>
    </location>
</feature>
<proteinExistence type="predicted"/>
<protein>
    <recommendedName>
        <fullName evidence="6">Pre-mRNA-splicing factor Syf1/CRNKL1-like C-terminal HAT-repeats domain-containing protein</fullName>
    </recommendedName>
</protein>
<dbReference type="GO" id="GO:0003729">
    <property type="term" value="F:mRNA binding"/>
    <property type="evidence" value="ECO:0007669"/>
    <property type="project" value="InterPro"/>
</dbReference>
<keyword evidence="3" id="KW-0539">Nucleus</keyword>
<evidence type="ECO:0000259" key="6">
    <source>
        <dbReference type="Pfam" id="PF23231"/>
    </source>
</evidence>
<evidence type="ECO:0000313" key="7">
    <source>
        <dbReference type="EMBL" id="CAJ1959266.1"/>
    </source>
</evidence>
<dbReference type="InterPro" id="IPR044624">
    <property type="entry name" value="Mbb1-like"/>
</dbReference>
<dbReference type="Pfam" id="PF14559">
    <property type="entry name" value="TPR_19"/>
    <property type="match status" value="1"/>
</dbReference>
<dbReference type="SUPFAM" id="SSF48452">
    <property type="entry name" value="TPR-like"/>
    <property type="match status" value="2"/>
</dbReference>
<dbReference type="SUPFAM" id="SSF81901">
    <property type="entry name" value="HCP-like"/>
    <property type="match status" value="1"/>
</dbReference>
<evidence type="ECO:0000256" key="4">
    <source>
        <dbReference type="PROSITE-ProRule" id="PRU00339"/>
    </source>
</evidence>
<evidence type="ECO:0000256" key="2">
    <source>
        <dbReference type="ARBA" id="ARBA00022737"/>
    </source>
</evidence>
<reference evidence="7" key="1">
    <citation type="submission" date="2023-08" db="EMBL/GenBank/DDBJ databases">
        <authorList>
            <person name="Audoor S."/>
            <person name="Bilcke G."/>
        </authorList>
    </citation>
    <scope>NUCLEOTIDE SEQUENCE</scope>
</reference>
<dbReference type="GO" id="GO:0005634">
    <property type="term" value="C:nucleus"/>
    <property type="evidence" value="ECO:0007669"/>
    <property type="project" value="UniProtKB-SubCell"/>
</dbReference>
<feature type="signal peptide" evidence="5">
    <location>
        <begin position="1"/>
        <end position="27"/>
    </location>
</feature>
<comment type="caution">
    <text evidence="7">The sequence shown here is derived from an EMBL/GenBank/DDBJ whole genome shotgun (WGS) entry which is preliminary data.</text>
</comment>
<dbReference type="AlphaFoldDB" id="A0AAD2G0N7"/>
<comment type="subcellular location">
    <subcellularLocation>
        <location evidence="1">Nucleus</location>
    </subcellularLocation>
</comment>
<dbReference type="InterPro" id="IPR011990">
    <property type="entry name" value="TPR-like_helical_dom_sf"/>
</dbReference>
<dbReference type="GO" id="GO:0006397">
    <property type="term" value="P:mRNA processing"/>
    <property type="evidence" value="ECO:0007669"/>
    <property type="project" value="InterPro"/>
</dbReference>
<evidence type="ECO:0000256" key="1">
    <source>
        <dbReference type="ARBA" id="ARBA00004123"/>
    </source>
</evidence>
<dbReference type="InterPro" id="IPR003107">
    <property type="entry name" value="HAT"/>
</dbReference>
<dbReference type="InterPro" id="IPR055430">
    <property type="entry name" value="HAT_Syf1_CNRKL1_C"/>
</dbReference>
<dbReference type="Gene3D" id="1.25.40.10">
    <property type="entry name" value="Tetratricopeptide repeat domain"/>
    <property type="match status" value="4"/>
</dbReference>
<dbReference type="Pfam" id="PF23231">
    <property type="entry name" value="HAT_Syf1_CNRKL1_C"/>
    <property type="match status" value="1"/>
</dbReference>
<dbReference type="Pfam" id="PF13432">
    <property type="entry name" value="TPR_16"/>
    <property type="match status" value="1"/>
</dbReference>
<keyword evidence="8" id="KW-1185">Reference proteome</keyword>